<dbReference type="Proteomes" id="UP000564806">
    <property type="component" value="Unassembled WGS sequence"/>
</dbReference>
<dbReference type="InterPro" id="IPR029052">
    <property type="entry name" value="Metallo-depent_PP-like"/>
</dbReference>
<dbReference type="GO" id="GO:0009245">
    <property type="term" value="P:lipid A biosynthetic process"/>
    <property type="evidence" value="ECO:0007669"/>
    <property type="project" value="TreeGrafter"/>
</dbReference>
<dbReference type="PANTHER" id="PTHR31302:SF32">
    <property type="entry name" value="PHOSPHOESTERASE"/>
    <property type="match status" value="1"/>
</dbReference>
<dbReference type="Pfam" id="PF00149">
    <property type="entry name" value="Metallophos"/>
    <property type="match status" value="1"/>
</dbReference>
<keyword evidence="3" id="KW-1185">Reference proteome</keyword>
<dbReference type="InterPro" id="IPR004843">
    <property type="entry name" value="Calcineurin-like_PHP"/>
</dbReference>
<dbReference type="Gene3D" id="3.60.21.10">
    <property type="match status" value="1"/>
</dbReference>
<name>A0A850EWP9_9BACL</name>
<evidence type="ECO:0000313" key="2">
    <source>
        <dbReference type="EMBL" id="NUU63312.1"/>
    </source>
</evidence>
<dbReference type="PANTHER" id="PTHR31302">
    <property type="entry name" value="TRANSMEMBRANE PROTEIN WITH METALLOPHOSPHOESTERASE DOMAIN-RELATED"/>
    <property type="match status" value="1"/>
</dbReference>
<proteinExistence type="predicted"/>
<dbReference type="InterPro" id="IPR051158">
    <property type="entry name" value="Metallophosphoesterase_sf"/>
</dbReference>
<feature type="domain" description="Calcineurin-like phosphoesterase" evidence="1">
    <location>
        <begin position="31"/>
        <end position="188"/>
    </location>
</feature>
<comment type="caution">
    <text evidence="2">The sequence shown here is derived from an EMBL/GenBank/DDBJ whole genome shotgun (WGS) entry which is preliminary data.</text>
</comment>
<reference evidence="2" key="1">
    <citation type="submission" date="2020-06" db="EMBL/GenBank/DDBJ databases">
        <title>Paenibacillus sp. nov., isolated from soil.</title>
        <authorList>
            <person name="Seo Y.L."/>
        </authorList>
    </citation>
    <scope>NUCLEOTIDE SEQUENCE [LARGE SCALE GENOMIC DNA]</scope>
    <source>
        <strain evidence="2">JW14</strain>
    </source>
</reference>
<organism evidence="2 3">
    <name type="scientific">Paenibacillus agri</name>
    <dbReference type="NCBI Taxonomy" id="2744309"/>
    <lineage>
        <taxon>Bacteria</taxon>
        <taxon>Bacillati</taxon>
        <taxon>Bacillota</taxon>
        <taxon>Bacilli</taxon>
        <taxon>Bacillales</taxon>
        <taxon>Paenibacillaceae</taxon>
        <taxon>Paenibacillus</taxon>
    </lineage>
</organism>
<protein>
    <submittedName>
        <fullName evidence="2">Metallophosphoesterase family protein</fullName>
    </submittedName>
</protein>
<dbReference type="SUPFAM" id="SSF56300">
    <property type="entry name" value="Metallo-dependent phosphatases"/>
    <property type="match status" value="1"/>
</dbReference>
<gene>
    <name evidence="2" type="ORF">HPT30_23430</name>
</gene>
<evidence type="ECO:0000259" key="1">
    <source>
        <dbReference type="Pfam" id="PF00149"/>
    </source>
</evidence>
<dbReference type="GO" id="GO:0016020">
    <property type="term" value="C:membrane"/>
    <property type="evidence" value="ECO:0007669"/>
    <property type="project" value="GOC"/>
</dbReference>
<dbReference type="AlphaFoldDB" id="A0A850EWP9"/>
<accession>A0A850EWP9</accession>
<dbReference type="EMBL" id="JABWCS010000218">
    <property type="protein sequence ID" value="NUU63312.1"/>
    <property type="molecule type" value="Genomic_DNA"/>
</dbReference>
<evidence type="ECO:0000313" key="3">
    <source>
        <dbReference type="Proteomes" id="UP000564806"/>
    </source>
</evidence>
<sequence length="259" mass="28827">MLLMVRNAFKNRIIAEEIFLESLPASFDGYRILFITDIHRRRLPSDMLKALKGKVDAVFAGGDLTEKNSPLDRLAENMELLVSIAPTYAVHGNHDYKADIERVDEIIRNSGVRLLLDENVLIERKGAAFWLTGVDFPKRGGKTAYAPLPELSGSGSDVCRIFLVHDPMWLSQRRTVPGELVLSGHTHGGQVILPLIGSKRVESFYDHYKAGMYPWPRNDGSGGAAQVLISRGFGTAHLPIRWGSPAEMHVLTLRCKEPV</sequence>
<dbReference type="GO" id="GO:0008758">
    <property type="term" value="F:UDP-2,3-diacylglucosamine hydrolase activity"/>
    <property type="evidence" value="ECO:0007669"/>
    <property type="project" value="TreeGrafter"/>
</dbReference>